<reference evidence="1" key="1">
    <citation type="submission" date="2015-02" db="EMBL/GenBank/DDBJ databases">
        <title>A novel member of the family Ruminococcaceae isolated from human feces.</title>
        <authorList>
            <person name="Shkoporov A.N."/>
            <person name="Chaplin A.V."/>
            <person name="Motuzova O.V."/>
            <person name="Kafarskaia L.I."/>
            <person name="Khokhlova E.V."/>
            <person name="Efimov B.A."/>
        </authorList>
    </citation>
    <scope>NUCLEOTIDE SEQUENCE [LARGE SCALE GENOMIC DNA]</scope>
    <source>
        <strain evidence="1">585-1</strain>
    </source>
</reference>
<comment type="caution">
    <text evidence="1">The sequence shown here is derived from an EMBL/GenBank/DDBJ whole genome shotgun (WGS) entry which is preliminary data.</text>
</comment>
<dbReference type="GeneID" id="42857107"/>
<evidence type="ECO:0008006" key="3">
    <source>
        <dbReference type="Google" id="ProtNLM"/>
    </source>
</evidence>
<evidence type="ECO:0000313" key="1">
    <source>
        <dbReference type="EMBL" id="KJF39726.1"/>
    </source>
</evidence>
<dbReference type="EMBL" id="JXXK01000014">
    <property type="protein sequence ID" value="KJF39726.1"/>
    <property type="molecule type" value="Genomic_DNA"/>
</dbReference>
<sequence>MIHTVETAARLLELPAATLHAGDVAQVLGRLVPGDGSWLYRWDPNSTAGPNGGTVLAPAGMPAAGRWLLCHSGTVDARCFGVFGPDVPADDALDALMADGSVTRIVFGTDVNFTRRHMFTRGHVTLDFTGHTVTAQGVEHAKHNDPFGALFHFTGVPGDDVRTFPLAQPMRELYDVFEVPGAGGIPLYSWWQVSVNSLAGREEKEIDKLLCVTERIDESHVRVNYKMGWPLDAGRVMTWRRVEPIERVCVQDMEFRGNEGGEETGAQPLAFEYAVRCDVRDVRARHTYWPVLLRRHNTEYVTERCSLANPIEVVVGGTGYLTQQIHCLYGKVRDCTTSNARHLNDFTGSAYCMVENCHGDGDFHGAYVTHGQFEHDLTYVGNSGLLSFANSGPTWGSSAKRITVVRHTGFWGIGFAKVSDLTLQDVAVCRTGAYDGVNTEGYGPCGTFLLNADGLQMRGCTAEKLVLTQRSRRAKRPAIVEGCWFRGGIEVVRTGEAAVAPGTPLILRDNLTGPGGPQQAEGTE</sequence>
<name>A0A0D8IZM4_9FIRM</name>
<organism evidence="1 2">
    <name type="scientific">Ruthenibacterium lactatiformans</name>
    <dbReference type="NCBI Taxonomy" id="1550024"/>
    <lineage>
        <taxon>Bacteria</taxon>
        <taxon>Bacillati</taxon>
        <taxon>Bacillota</taxon>
        <taxon>Clostridia</taxon>
        <taxon>Eubacteriales</taxon>
        <taxon>Oscillospiraceae</taxon>
        <taxon>Ruthenibacterium</taxon>
    </lineage>
</organism>
<accession>A0A0D8IZM4</accession>
<dbReference type="RefSeq" id="WP_050005537.1">
    <property type="nucleotide sequence ID" value="NZ_DAWBJP010000002.1"/>
</dbReference>
<keyword evidence="2" id="KW-1185">Reference proteome</keyword>
<dbReference type="Proteomes" id="UP000032483">
    <property type="component" value="Unassembled WGS sequence"/>
</dbReference>
<dbReference type="PATRIC" id="fig|1550024.3.peg.2505"/>
<protein>
    <recommendedName>
        <fullName evidence="3">Peptidase C14</fullName>
    </recommendedName>
</protein>
<dbReference type="AlphaFoldDB" id="A0A0D8IZM4"/>
<proteinExistence type="predicted"/>
<gene>
    <name evidence="1" type="ORF">TQ39_10990</name>
</gene>
<evidence type="ECO:0000313" key="2">
    <source>
        <dbReference type="Proteomes" id="UP000032483"/>
    </source>
</evidence>